<dbReference type="AlphaFoldDB" id="A0A376U6T4"/>
<protein>
    <recommendedName>
        <fullName evidence="3">Gp5/Type VI secretion system Vgr protein OB-fold domain-containing protein</fullName>
    </recommendedName>
</protein>
<gene>
    <name evidence="1" type="ORF">NCTC8622_04275</name>
</gene>
<dbReference type="EMBL" id="UGCP01000002">
    <property type="protein sequence ID" value="STI85196.1"/>
    <property type="molecule type" value="Genomic_DNA"/>
</dbReference>
<sequence>MEIPHEFSQESAGGNSMVVPMIQSLRPGAEVNGQRLNQVRLNNDDMAITWQPRNKANGQPLQKSPIQRQIENAFPELASGLHLPRFARVEAPSEDVSGGDIADPFRPRYAVDLQLLDEDGKPAANTPIYSAVPLPVPMAGSESGMFQFPPPGTLVEVGFTEGRQDKPFVRQIMAEGHNLPAVKPGEQLQQQRDGVSQRVTVAGDWERQTDQTIRENSMTREVTTDEEIRKVVARETTVQATDKTTVLGTATLLAGAVVHISEGDYSVGTSGNLTVTCSKDNSVSVGRNVKRDVAGNVTDDVKGDVTSNVSGALTEKSAAFAEVWPRRNN</sequence>
<organism evidence="1 2">
    <name type="scientific">Escherichia coli</name>
    <dbReference type="NCBI Taxonomy" id="562"/>
    <lineage>
        <taxon>Bacteria</taxon>
        <taxon>Pseudomonadati</taxon>
        <taxon>Pseudomonadota</taxon>
        <taxon>Gammaproteobacteria</taxon>
        <taxon>Enterobacterales</taxon>
        <taxon>Enterobacteriaceae</taxon>
        <taxon>Escherichia</taxon>
    </lineage>
</organism>
<evidence type="ECO:0000313" key="2">
    <source>
        <dbReference type="Proteomes" id="UP000254079"/>
    </source>
</evidence>
<name>A0A376U6T4_ECOLX</name>
<dbReference type="SUPFAM" id="SSF69255">
    <property type="entry name" value="gp5 N-terminal domain-like"/>
    <property type="match status" value="1"/>
</dbReference>
<dbReference type="Proteomes" id="UP000254079">
    <property type="component" value="Unassembled WGS sequence"/>
</dbReference>
<reference evidence="1 2" key="1">
    <citation type="submission" date="2018-06" db="EMBL/GenBank/DDBJ databases">
        <authorList>
            <consortium name="Pathogen Informatics"/>
            <person name="Doyle S."/>
        </authorList>
    </citation>
    <scope>NUCLEOTIDE SEQUENCE [LARGE SCALE GENOMIC DNA]</scope>
    <source>
        <strain evidence="1 2">NCTC8622</strain>
    </source>
</reference>
<evidence type="ECO:0008006" key="3">
    <source>
        <dbReference type="Google" id="ProtNLM"/>
    </source>
</evidence>
<proteinExistence type="predicted"/>
<dbReference type="SUPFAM" id="SSF69349">
    <property type="entry name" value="Phage fibre proteins"/>
    <property type="match status" value="1"/>
</dbReference>
<evidence type="ECO:0000313" key="1">
    <source>
        <dbReference type="EMBL" id="STI85196.1"/>
    </source>
</evidence>
<accession>A0A376U6T4</accession>